<dbReference type="AlphaFoldDB" id="A0A081CF14"/>
<dbReference type="OrthoDB" id="2556639at2759"/>
<protein>
    <submittedName>
        <fullName evidence="1">Uncharacterized protein</fullName>
    </submittedName>
</protein>
<organism evidence="1 2">
    <name type="scientific">Pseudozyma antarctica</name>
    <name type="common">Yeast</name>
    <name type="synonym">Candida antarctica</name>
    <dbReference type="NCBI Taxonomy" id="84753"/>
    <lineage>
        <taxon>Eukaryota</taxon>
        <taxon>Fungi</taxon>
        <taxon>Dikarya</taxon>
        <taxon>Basidiomycota</taxon>
        <taxon>Ustilaginomycotina</taxon>
        <taxon>Ustilaginomycetes</taxon>
        <taxon>Ustilaginales</taxon>
        <taxon>Ustilaginaceae</taxon>
        <taxon>Moesziomyces</taxon>
    </lineage>
</organism>
<evidence type="ECO:0000313" key="2">
    <source>
        <dbReference type="Proteomes" id="UP000053758"/>
    </source>
</evidence>
<dbReference type="EMBL" id="DF830075">
    <property type="protein sequence ID" value="GAK65260.1"/>
    <property type="molecule type" value="Genomic_DNA"/>
</dbReference>
<gene>
    <name evidence="1" type="ORF">PAN0_008d3477</name>
</gene>
<accession>A0A081CF14</accession>
<dbReference type="GeneID" id="26304392"/>
<dbReference type="HOGENOM" id="CLU_906125_0_0_1"/>
<keyword evidence="2" id="KW-1185">Reference proteome</keyword>
<sequence>MDESPANYLSWGADGRFIIQRGPDDQEQQREELGMASSEQRQDERSTERAQPQEARGRPREQDESPSSPDRPHQRQRQSPGQARAPEDSIDRIEPRHRRLIPIAQQMLRQFLLERHWPDVACEDCMTRNIPCVKPKANSTYEKCKNCSDRGVRCTLKWILDRRSVSKISDLTRSGAMSREEAERIVYGPTGQLGGRWDRCKTYPPMPAEQPLPYDPLQPVRSNSHIPLMAGPRTRSSHRSPSDLIAWPQSSDNITQAVVAAMRRMVDRYHAMQPGASDSQVARLHDRLAQDVWEAMSLPGRWNDPLL</sequence>
<dbReference type="Proteomes" id="UP000053758">
    <property type="component" value="Unassembled WGS sequence"/>
</dbReference>
<evidence type="ECO:0000313" key="1">
    <source>
        <dbReference type="EMBL" id="GAK65260.1"/>
    </source>
</evidence>
<name>A0A081CF14_PSEA2</name>
<proteinExistence type="predicted"/>
<dbReference type="RefSeq" id="XP_014656464.1">
    <property type="nucleotide sequence ID" value="XM_014800978.1"/>
</dbReference>
<reference evidence="2" key="1">
    <citation type="journal article" date="2014" name="Genome Announc.">
        <title>Draft Genome Sequence of the Yeast Pseudozyma antarctica Type Strain JCM10317, a Producer of the Glycolipid Biosurfactants, Mannosylerythritol Lipids.</title>
        <authorList>
            <person name="Saika A."/>
            <person name="Koike H."/>
            <person name="Hori T."/>
            <person name="Fukuoka T."/>
            <person name="Sato S."/>
            <person name="Habe H."/>
            <person name="Kitamoto D."/>
            <person name="Morita T."/>
        </authorList>
    </citation>
    <scope>NUCLEOTIDE SEQUENCE [LARGE SCALE GENOMIC DNA]</scope>
    <source>
        <strain evidence="2">JCM 10317</strain>
    </source>
</reference>